<keyword evidence="1" id="KW-0489">Methyltransferase</keyword>
<name>A0ABV5P073_9ACTN</name>
<dbReference type="Gene3D" id="3.40.50.150">
    <property type="entry name" value="Vaccinia Virus protein VP39"/>
    <property type="match status" value="1"/>
</dbReference>
<dbReference type="EC" id="2.1.1.-" evidence="1"/>
<gene>
    <name evidence="1" type="ORF">ACFFR3_41280</name>
</gene>
<reference evidence="1 2" key="1">
    <citation type="submission" date="2024-09" db="EMBL/GenBank/DDBJ databases">
        <authorList>
            <person name="Sun Q."/>
            <person name="Mori K."/>
        </authorList>
    </citation>
    <scope>NUCLEOTIDE SEQUENCE [LARGE SCALE GENOMIC DNA]</scope>
    <source>
        <strain evidence="1 2">JCM 3324</strain>
    </source>
</reference>
<comment type="caution">
    <text evidence="1">The sequence shown here is derived from an EMBL/GenBank/DDBJ whole genome shotgun (WGS) entry which is preliminary data.</text>
</comment>
<protein>
    <submittedName>
        <fullName evidence="1">Class I SAM-dependent methyltransferase</fullName>
        <ecNumber evidence="1">2.1.1.-</ecNumber>
    </submittedName>
</protein>
<evidence type="ECO:0000313" key="2">
    <source>
        <dbReference type="Proteomes" id="UP001589568"/>
    </source>
</evidence>
<dbReference type="GO" id="GO:0008168">
    <property type="term" value="F:methyltransferase activity"/>
    <property type="evidence" value="ECO:0007669"/>
    <property type="project" value="UniProtKB-KW"/>
</dbReference>
<dbReference type="EMBL" id="JBHMCF010000046">
    <property type="protein sequence ID" value="MFB9475965.1"/>
    <property type="molecule type" value="Genomic_DNA"/>
</dbReference>
<proteinExistence type="predicted"/>
<evidence type="ECO:0000313" key="1">
    <source>
        <dbReference type="EMBL" id="MFB9475965.1"/>
    </source>
</evidence>
<dbReference type="Proteomes" id="UP001589568">
    <property type="component" value="Unassembled WGS sequence"/>
</dbReference>
<accession>A0ABV5P073</accession>
<sequence length="98" mass="10536">MSAMPEEHIEASSSSRFNDYDRIAEGYTAENETSLMHAYHARPAMLELTGDVTGRRILDSGRGSGPLFSALRDRGALVTGVDASAGLLRGERPARRAG</sequence>
<dbReference type="GO" id="GO:0032259">
    <property type="term" value="P:methylation"/>
    <property type="evidence" value="ECO:0007669"/>
    <property type="project" value="UniProtKB-KW"/>
</dbReference>
<dbReference type="InterPro" id="IPR029063">
    <property type="entry name" value="SAM-dependent_MTases_sf"/>
</dbReference>
<keyword evidence="2" id="KW-1185">Reference proteome</keyword>
<organism evidence="1 2">
    <name type="scientific">Nonomuraea salmonea</name>
    <dbReference type="NCBI Taxonomy" id="46181"/>
    <lineage>
        <taxon>Bacteria</taxon>
        <taxon>Bacillati</taxon>
        <taxon>Actinomycetota</taxon>
        <taxon>Actinomycetes</taxon>
        <taxon>Streptosporangiales</taxon>
        <taxon>Streptosporangiaceae</taxon>
        <taxon>Nonomuraea</taxon>
    </lineage>
</organism>
<dbReference type="RefSeq" id="WP_379484907.1">
    <property type="nucleotide sequence ID" value="NZ_JBHMCF010000046.1"/>
</dbReference>
<dbReference type="SUPFAM" id="SSF53335">
    <property type="entry name" value="S-adenosyl-L-methionine-dependent methyltransferases"/>
    <property type="match status" value="1"/>
</dbReference>
<keyword evidence="1" id="KW-0808">Transferase</keyword>